<feature type="domain" description="Endonuclease GajA/Old nuclease/RecF-like AAA" evidence="1">
    <location>
        <begin position="31"/>
        <end position="147"/>
    </location>
</feature>
<protein>
    <recommendedName>
        <fullName evidence="1">Endonuclease GajA/Old nuclease/RecF-like AAA domain-containing protein</fullName>
    </recommendedName>
</protein>
<dbReference type="InterPro" id="IPR041685">
    <property type="entry name" value="AAA_GajA/Old/RecF-like"/>
</dbReference>
<dbReference type="InterPro" id="IPR051396">
    <property type="entry name" value="Bact_Antivir_Def_Nuclease"/>
</dbReference>
<dbReference type="AlphaFoldDB" id="Q9RF53"/>
<organism evidence="2">
    <name type="scientific">Zymomonas mobilis</name>
    <dbReference type="NCBI Taxonomy" id="542"/>
    <lineage>
        <taxon>Bacteria</taxon>
        <taxon>Pseudomonadati</taxon>
        <taxon>Pseudomonadota</taxon>
        <taxon>Alphaproteobacteria</taxon>
        <taxon>Sphingomonadales</taxon>
        <taxon>Zymomonadaceae</taxon>
        <taxon>Zymomonas</taxon>
    </lineage>
</organism>
<dbReference type="PANTHER" id="PTHR43581">
    <property type="entry name" value="ATP/GTP PHOSPHATASE"/>
    <property type="match status" value="1"/>
</dbReference>
<sequence>MLKEVKEDKELQERDLQDRELQDRKKERFIILQHASSNLTKKFKEWWLQENYRFRFDADGSHFNVYVSDEKCQEEIDLENRSTGLQFFLSFYLTFITQEQKYNNTIILLDEPGLTLHPLAQKNLSAFLKKLSEKYQLFYTTHSPFLIDAERLDQLNKVYRNNNGYTVATSNLREGAQQDRGASYAVYSALNLNVSESLLLGCQVVLVEGVSDQFYLSAIKNFLIKEGHIQPSKELVFPPCGGCQTIKPVVSILLGRDEIYPYVILDGDKQGEGAKKSLKEFYKGNEDKIISLNEVVINIDSPEVEDLFPKEIMFKELEKILDKRIAYDLYLNERKSFVTQVIEWGKKKEEKLPSDWKILLSKSILKSSFEQENFNISQDIIEIWVKIFKKIK</sequence>
<dbReference type="Pfam" id="PF13175">
    <property type="entry name" value="AAA_15"/>
    <property type="match status" value="1"/>
</dbReference>
<dbReference type="Gene3D" id="3.40.50.300">
    <property type="entry name" value="P-loop containing nucleotide triphosphate hydrolases"/>
    <property type="match status" value="1"/>
</dbReference>
<dbReference type="SUPFAM" id="SSF52540">
    <property type="entry name" value="P-loop containing nucleoside triphosphate hydrolases"/>
    <property type="match status" value="1"/>
</dbReference>
<dbReference type="EMBL" id="AF200958">
    <property type="protein sequence ID" value="AAF15289.1"/>
    <property type="molecule type" value="Genomic_DNA"/>
</dbReference>
<evidence type="ECO:0000259" key="1">
    <source>
        <dbReference type="Pfam" id="PF13175"/>
    </source>
</evidence>
<proteinExistence type="predicted"/>
<geneLocation type="plasmid" evidence="2">
    <name>pZMP1</name>
</geneLocation>
<evidence type="ECO:0000313" key="2">
    <source>
        <dbReference type="EMBL" id="AAF15289.1"/>
    </source>
</evidence>
<dbReference type="InterPro" id="IPR027417">
    <property type="entry name" value="P-loop_NTPase"/>
</dbReference>
<accession>Q9RF53</accession>
<keyword evidence="2" id="KW-0614">Plasmid</keyword>
<reference evidence="2" key="1">
    <citation type="submission" date="1999-11" db="EMBL/GenBank/DDBJ databases">
        <authorList>
            <person name="Delgado O.D."/>
            <person name="Abate C.M."/>
            <person name="Callieri D.A."/>
            <person name="Sineriz F."/>
        </authorList>
    </citation>
    <scope>NUCLEOTIDE SEQUENCE</scope>
    <source>
        <strain evidence="2">A1</strain>
        <plasmid evidence="2">pZMP1</plasmid>
    </source>
</reference>
<name>Q9RF53_ZYMMB</name>
<dbReference type="PANTHER" id="PTHR43581:SF3">
    <property type="entry name" value="AAA+ ATPASE DOMAIN-CONTAINING PROTEIN"/>
    <property type="match status" value="1"/>
</dbReference>